<name>A0A8C9R3L6_SCLFO</name>
<dbReference type="AlphaFoldDB" id="A0A8C9R3L6"/>
<proteinExistence type="predicted"/>
<sequence>MEKERGFNFKLLVPPRISTGQVSAVKPQEVTVMSTSKSVKTGKLNKLINELKCKFSESSSLENKDVVYNKYDFF</sequence>
<dbReference type="Ensembl" id="ENSSFOT00015004778.2">
    <property type="protein sequence ID" value="ENSSFOP00015004703.1"/>
    <property type="gene ID" value="ENSSFOG00015003072.2"/>
</dbReference>
<evidence type="ECO:0000313" key="1">
    <source>
        <dbReference type="Ensembl" id="ENSSFOP00015004703.1"/>
    </source>
</evidence>
<reference evidence="1" key="2">
    <citation type="submission" date="2025-08" db="UniProtKB">
        <authorList>
            <consortium name="Ensembl"/>
        </authorList>
    </citation>
    <scope>IDENTIFICATION</scope>
</reference>
<accession>A0A8C9R3L6</accession>
<reference evidence="1 2" key="1">
    <citation type="submission" date="2019-04" db="EMBL/GenBank/DDBJ databases">
        <authorList>
            <consortium name="Wellcome Sanger Institute Data Sharing"/>
        </authorList>
    </citation>
    <scope>NUCLEOTIDE SEQUENCE [LARGE SCALE GENOMIC DNA]</scope>
</reference>
<organism evidence="1 2">
    <name type="scientific">Scleropages formosus</name>
    <name type="common">Asian bonytongue</name>
    <name type="synonym">Osteoglossum formosum</name>
    <dbReference type="NCBI Taxonomy" id="113540"/>
    <lineage>
        <taxon>Eukaryota</taxon>
        <taxon>Metazoa</taxon>
        <taxon>Chordata</taxon>
        <taxon>Craniata</taxon>
        <taxon>Vertebrata</taxon>
        <taxon>Euteleostomi</taxon>
        <taxon>Actinopterygii</taxon>
        <taxon>Neopterygii</taxon>
        <taxon>Teleostei</taxon>
        <taxon>Osteoglossocephala</taxon>
        <taxon>Osteoglossomorpha</taxon>
        <taxon>Osteoglossiformes</taxon>
        <taxon>Osteoglossidae</taxon>
        <taxon>Scleropages</taxon>
    </lineage>
</organism>
<dbReference type="OrthoDB" id="10064612at2759"/>
<reference evidence="1" key="3">
    <citation type="submission" date="2025-09" db="UniProtKB">
        <authorList>
            <consortium name="Ensembl"/>
        </authorList>
    </citation>
    <scope>IDENTIFICATION</scope>
</reference>
<keyword evidence="2" id="KW-1185">Reference proteome</keyword>
<dbReference type="Proteomes" id="UP000694397">
    <property type="component" value="Chromosome 22"/>
</dbReference>
<dbReference type="GeneTree" id="ENSGT01120000278175"/>
<protein>
    <submittedName>
        <fullName evidence="1">Uncharacterized protein</fullName>
    </submittedName>
</protein>
<evidence type="ECO:0000313" key="2">
    <source>
        <dbReference type="Proteomes" id="UP000694397"/>
    </source>
</evidence>